<protein>
    <recommendedName>
        <fullName evidence="1">RNase H type-1 domain-containing protein</fullName>
    </recommendedName>
</protein>
<dbReference type="InterPro" id="IPR036397">
    <property type="entry name" value="RNaseH_sf"/>
</dbReference>
<evidence type="ECO:0000313" key="2">
    <source>
        <dbReference type="EMBL" id="KAH7565686.1"/>
    </source>
</evidence>
<dbReference type="InterPro" id="IPR012337">
    <property type="entry name" value="RNaseH-like_sf"/>
</dbReference>
<evidence type="ECO:0000313" key="3">
    <source>
        <dbReference type="Proteomes" id="UP000827721"/>
    </source>
</evidence>
<name>A0ABQ8HMU1_9ROSI</name>
<dbReference type="CDD" id="cd06222">
    <property type="entry name" value="RNase_H_like"/>
    <property type="match status" value="1"/>
</dbReference>
<comment type="caution">
    <text evidence="2">The sequence shown here is derived from an EMBL/GenBank/DDBJ whole genome shotgun (WGS) entry which is preliminary data.</text>
</comment>
<reference evidence="2 3" key="1">
    <citation type="submission" date="2021-02" db="EMBL/GenBank/DDBJ databases">
        <title>Plant Genome Project.</title>
        <authorList>
            <person name="Zhang R.-G."/>
        </authorList>
    </citation>
    <scope>NUCLEOTIDE SEQUENCE [LARGE SCALE GENOMIC DNA]</scope>
    <source>
        <tissue evidence="2">Leaves</tissue>
    </source>
</reference>
<feature type="domain" description="RNase H type-1" evidence="1">
    <location>
        <begin position="77"/>
        <end position="184"/>
    </location>
</feature>
<dbReference type="InterPro" id="IPR002156">
    <property type="entry name" value="RNaseH_domain"/>
</dbReference>
<organism evidence="2 3">
    <name type="scientific">Xanthoceras sorbifolium</name>
    <dbReference type="NCBI Taxonomy" id="99658"/>
    <lineage>
        <taxon>Eukaryota</taxon>
        <taxon>Viridiplantae</taxon>
        <taxon>Streptophyta</taxon>
        <taxon>Embryophyta</taxon>
        <taxon>Tracheophyta</taxon>
        <taxon>Spermatophyta</taxon>
        <taxon>Magnoliopsida</taxon>
        <taxon>eudicotyledons</taxon>
        <taxon>Gunneridae</taxon>
        <taxon>Pentapetalae</taxon>
        <taxon>rosids</taxon>
        <taxon>malvids</taxon>
        <taxon>Sapindales</taxon>
        <taxon>Sapindaceae</taxon>
        <taxon>Xanthoceroideae</taxon>
        <taxon>Xanthoceras</taxon>
    </lineage>
</organism>
<dbReference type="PANTHER" id="PTHR47074">
    <property type="entry name" value="BNAC02G40300D PROTEIN"/>
    <property type="match status" value="1"/>
</dbReference>
<dbReference type="Proteomes" id="UP000827721">
    <property type="component" value="Unassembled WGS sequence"/>
</dbReference>
<dbReference type="PANTHER" id="PTHR47074:SF48">
    <property type="entry name" value="POLYNUCLEOTIDYL TRANSFERASE, RIBONUCLEASE H-LIKE SUPERFAMILY PROTEIN"/>
    <property type="match status" value="1"/>
</dbReference>
<dbReference type="Pfam" id="PF13456">
    <property type="entry name" value="RVT_3"/>
    <property type="match status" value="1"/>
</dbReference>
<accession>A0ABQ8HMU1</accession>
<keyword evidence="3" id="KW-1185">Reference proteome</keyword>
<dbReference type="Gene3D" id="3.30.420.10">
    <property type="entry name" value="Ribonuclease H-like superfamily/Ribonuclease H"/>
    <property type="match status" value="1"/>
</dbReference>
<gene>
    <name evidence="2" type="ORF">JRO89_XS08G0000300</name>
</gene>
<evidence type="ECO:0000259" key="1">
    <source>
        <dbReference type="Pfam" id="PF13456"/>
    </source>
</evidence>
<dbReference type="InterPro" id="IPR044730">
    <property type="entry name" value="RNase_H-like_dom_plant"/>
</dbReference>
<dbReference type="InterPro" id="IPR052929">
    <property type="entry name" value="RNase_H-like_EbsB-rel"/>
</dbReference>
<dbReference type="EMBL" id="JAFEMO010000008">
    <property type="protein sequence ID" value="KAH7565686.1"/>
    <property type="molecule type" value="Genomic_DNA"/>
</dbReference>
<proteinExistence type="predicted"/>
<dbReference type="SUPFAM" id="SSF53098">
    <property type="entry name" value="Ribonuclease H-like"/>
    <property type="match status" value="1"/>
</dbReference>
<sequence>MECLYMRGLHFLDNTSFFDFILHCKSTLQQSDFEDLITIIWRIWFRRNNFVHSKQLPSDDLVIVRWIPPIEGFSKLNFDVAIDLQNGRVGLGVVIRDQLGKVLLSSSSVIEGDFDPEAAEALALRFGLTLAAEAGIFHVQVESYSANLVKLINSYSLPRSEIGFILDDIRSLLNDETLKLVWIHEDVPTVLDSSDLAVAKKESSW</sequence>